<proteinExistence type="predicted"/>
<dbReference type="AlphaFoldDB" id="A0A9J6F259"/>
<dbReference type="VEuPathDB" id="VectorBase:LOC119178251"/>
<accession>A0A9J6F259</accession>
<evidence type="ECO:0000313" key="2">
    <source>
        <dbReference type="Proteomes" id="UP000821866"/>
    </source>
</evidence>
<reference evidence="1" key="1">
    <citation type="journal article" date="2020" name="Cell">
        <title>Large-Scale Comparative Analyses of Tick Genomes Elucidate Their Genetic Diversity and Vector Capacities.</title>
        <authorList>
            <consortium name="Tick Genome and Microbiome Consortium (TIGMIC)"/>
            <person name="Jia N."/>
            <person name="Wang J."/>
            <person name="Shi W."/>
            <person name="Du L."/>
            <person name="Sun Y."/>
            <person name="Zhan W."/>
            <person name="Jiang J.F."/>
            <person name="Wang Q."/>
            <person name="Zhang B."/>
            <person name="Ji P."/>
            <person name="Bell-Sakyi L."/>
            <person name="Cui X.M."/>
            <person name="Yuan T.T."/>
            <person name="Jiang B.G."/>
            <person name="Yang W.F."/>
            <person name="Lam T.T."/>
            <person name="Chang Q.C."/>
            <person name="Ding S.J."/>
            <person name="Wang X.J."/>
            <person name="Zhu J.G."/>
            <person name="Ruan X.D."/>
            <person name="Zhao L."/>
            <person name="Wei J.T."/>
            <person name="Ye R.Z."/>
            <person name="Que T.C."/>
            <person name="Du C.H."/>
            <person name="Zhou Y.H."/>
            <person name="Cheng J.X."/>
            <person name="Dai P.F."/>
            <person name="Guo W.B."/>
            <person name="Han X.H."/>
            <person name="Huang E.J."/>
            <person name="Li L.F."/>
            <person name="Wei W."/>
            <person name="Gao Y.C."/>
            <person name="Liu J.Z."/>
            <person name="Shao H.Z."/>
            <person name="Wang X."/>
            <person name="Wang C.C."/>
            <person name="Yang T.C."/>
            <person name="Huo Q.B."/>
            <person name="Li W."/>
            <person name="Chen H.Y."/>
            <person name="Chen S.E."/>
            <person name="Zhou L.G."/>
            <person name="Ni X.B."/>
            <person name="Tian J.H."/>
            <person name="Sheng Y."/>
            <person name="Liu T."/>
            <person name="Pan Y.S."/>
            <person name="Xia L.Y."/>
            <person name="Li J."/>
            <person name="Zhao F."/>
            <person name="Cao W.C."/>
        </authorList>
    </citation>
    <scope>NUCLEOTIDE SEQUENCE</scope>
    <source>
        <strain evidence="1">Rmic-2018</strain>
    </source>
</reference>
<name>A0A9J6F259_RHIMP</name>
<dbReference type="Proteomes" id="UP000821866">
    <property type="component" value="Chromosome 1"/>
</dbReference>
<evidence type="ECO:0000313" key="1">
    <source>
        <dbReference type="EMBL" id="KAH8040834.1"/>
    </source>
</evidence>
<sequence length="210" mass="23638">MPDEGDRDRKENEDYPHSVPFQSWLGGALDVKTKLLKCNCNLVVIPGGMTPVLQFLDKWQCSLSDEVVALLQNTSSSWDTVVPSVSPCFEHTVLVWLPCSFAWLLGICEASILVHSDNRDNSYSTLFVTKLVDLVPRNPGLPLERRLHITVMVNSDQFHRKRGALRAGIMRALTQLSDLLQQMDPDLSEVQVHLKGKELALSRLDDAIFR</sequence>
<gene>
    <name evidence="1" type="ORF">HPB51_013004</name>
</gene>
<dbReference type="EMBL" id="JABSTU010000001">
    <property type="protein sequence ID" value="KAH8040834.1"/>
    <property type="molecule type" value="Genomic_DNA"/>
</dbReference>
<organism evidence="1 2">
    <name type="scientific">Rhipicephalus microplus</name>
    <name type="common">Cattle tick</name>
    <name type="synonym">Boophilus microplus</name>
    <dbReference type="NCBI Taxonomy" id="6941"/>
    <lineage>
        <taxon>Eukaryota</taxon>
        <taxon>Metazoa</taxon>
        <taxon>Ecdysozoa</taxon>
        <taxon>Arthropoda</taxon>
        <taxon>Chelicerata</taxon>
        <taxon>Arachnida</taxon>
        <taxon>Acari</taxon>
        <taxon>Parasitiformes</taxon>
        <taxon>Ixodida</taxon>
        <taxon>Ixodoidea</taxon>
        <taxon>Ixodidae</taxon>
        <taxon>Rhipicephalinae</taxon>
        <taxon>Rhipicephalus</taxon>
        <taxon>Boophilus</taxon>
    </lineage>
</organism>
<reference evidence="1" key="2">
    <citation type="submission" date="2021-09" db="EMBL/GenBank/DDBJ databases">
        <authorList>
            <person name="Jia N."/>
            <person name="Wang J."/>
            <person name="Shi W."/>
            <person name="Du L."/>
            <person name="Sun Y."/>
            <person name="Zhan W."/>
            <person name="Jiang J."/>
            <person name="Wang Q."/>
            <person name="Zhang B."/>
            <person name="Ji P."/>
            <person name="Sakyi L.B."/>
            <person name="Cui X."/>
            <person name="Yuan T."/>
            <person name="Jiang B."/>
            <person name="Yang W."/>
            <person name="Lam T.T.-Y."/>
            <person name="Chang Q."/>
            <person name="Ding S."/>
            <person name="Wang X."/>
            <person name="Zhu J."/>
            <person name="Ruan X."/>
            <person name="Zhao L."/>
            <person name="Wei J."/>
            <person name="Que T."/>
            <person name="Du C."/>
            <person name="Cheng J."/>
            <person name="Dai P."/>
            <person name="Han X."/>
            <person name="Huang E."/>
            <person name="Gao Y."/>
            <person name="Liu J."/>
            <person name="Shao H."/>
            <person name="Ye R."/>
            <person name="Li L."/>
            <person name="Wei W."/>
            <person name="Wang X."/>
            <person name="Wang C."/>
            <person name="Huo Q."/>
            <person name="Li W."/>
            <person name="Guo W."/>
            <person name="Chen H."/>
            <person name="Chen S."/>
            <person name="Zhou L."/>
            <person name="Zhou L."/>
            <person name="Ni X."/>
            <person name="Tian J."/>
            <person name="Zhou Y."/>
            <person name="Sheng Y."/>
            <person name="Liu T."/>
            <person name="Pan Y."/>
            <person name="Xia L."/>
            <person name="Li J."/>
            <person name="Zhao F."/>
            <person name="Cao W."/>
        </authorList>
    </citation>
    <scope>NUCLEOTIDE SEQUENCE</scope>
    <source>
        <strain evidence="1">Rmic-2018</strain>
        <tissue evidence="1">Larvae</tissue>
    </source>
</reference>
<keyword evidence="2" id="KW-1185">Reference proteome</keyword>
<comment type="caution">
    <text evidence="1">The sequence shown here is derived from an EMBL/GenBank/DDBJ whole genome shotgun (WGS) entry which is preliminary data.</text>
</comment>
<protein>
    <submittedName>
        <fullName evidence="1">Uncharacterized protein</fullName>
    </submittedName>
</protein>